<dbReference type="PROSITE" id="PS50901">
    <property type="entry name" value="FTSK"/>
    <property type="match status" value="1"/>
</dbReference>
<dbReference type="KEGG" id="mbet:N8K70_11980"/>
<dbReference type="InterPro" id="IPR050206">
    <property type="entry name" value="FtsK/SpoIIIE/SftA"/>
</dbReference>
<dbReference type="PANTHER" id="PTHR22683">
    <property type="entry name" value="SPORULATION PROTEIN RELATED"/>
    <property type="match status" value="1"/>
</dbReference>
<evidence type="ECO:0000259" key="6">
    <source>
        <dbReference type="PROSITE" id="PS50901"/>
    </source>
</evidence>
<dbReference type="InterPro" id="IPR027417">
    <property type="entry name" value="P-loop_NTPase"/>
</dbReference>
<dbReference type="InterPro" id="IPR003593">
    <property type="entry name" value="AAA+_ATPase"/>
</dbReference>
<keyword evidence="2 3" id="KW-0067">ATP-binding</keyword>
<accession>A0AA97I625</accession>
<protein>
    <submittedName>
        <fullName evidence="7">FtsK/SpoIIIE domain-containing protein</fullName>
    </submittedName>
</protein>
<keyword evidence="5" id="KW-0472">Membrane</keyword>
<proteinExistence type="predicted"/>
<feature type="compositionally biased region" description="Basic and acidic residues" evidence="4">
    <location>
        <begin position="800"/>
        <end position="809"/>
    </location>
</feature>
<keyword evidence="5" id="KW-0812">Transmembrane</keyword>
<keyword evidence="8" id="KW-1185">Reference proteome</keyword>
<feature type="region of interest" description="Disordered" evidence="4">
    <location>
        <begin position="1"/>
        <end position="21"/>
    </location>
</feature>
<evidence type="ECO:0000313" key="8">
    <source>
        <dbReference type="Proteomes" id="UP001305498"/>
    </source>
</evidence>
<organism evidence="7 8">
    <name type="scientific">Microbacterium betulae</name>
    <dbReference type="NCBI Taxonomy" id="2981139"/>
    <lineage>
        <taxon>Bacteria</taxon>
        <taxon>Bacillati</taxon>
        <taxon>Actinomycetota</taxon>
        <taxon>Actinomycetes</taxon>
        <taxon>Micrococcales</taxon>
        <taxon>Microbacteriaceae</taxon>
        <taxon>Microbacterium</taxon>
    </lineage>
</organism>
<gene>
    <name evidence="7" type="ORF">N8K70_11980</name>
</gene>
<dbReference type="Proteomes" id="UP001305498">
    <property type="component" value="Chromosome"/>
</dbReference>
<keyword evidence="1 3" id="KW-0547">Nucleotide-binding</keyword>
<dbReference type="SUPFAM" id="SSF52540">
    <property type="entry name" value="P-loop containing nucleoside triphosphate hydrolases"/>
    <property type="match status" value="2"/>
</dbReference>
<dbReference type="RefSeq" id="WP_317138571.1">
    <property type="nucleotide sequence ID" value="NZ_CP118157.1"/>
</dbReference>
<feature type="region of interest" description="Disordered" evidence="4">
    <location>
        <begin position="792"/>
        <end position="813"/>
    </location>
</feature>
<feature type="binding site" evidence="3">
    <location>
        <begin position="363"/>
        <end position="370"/>
    </location>
    <ligand>
        <name>ATP</name>
        <dbReference type="ChEBI" id="CHEBI:30616"/>
    </ligand>
</feature>
<dbReference type="AlphaFoldDB" id="A0AA97I625"/>
<evidence type="ECO:0000313" key="7">
    <source>
        <dbReference type="EMBL" id="WOF22095.1"/>
    </source>
</evidence>
<dbReference type="SMART" id="SM00382">
    <property type="entry name" value="AAA"/>
    <property type="match status" value="2"/>
</dbReference>
<sequence length="934" mass="97452">MTSPLDPRIDEPLSLPAPAPPPRRAPWPLLAAIVPVVGGVAMWLVTGSILSLCFAALGPLMAVASIVDGRRGSRREKRRADAEHAEACARVEQEVARRHERERAELLRRDVDAGALLADERRVWRVPADELVVGRGDVGSRVRVTGGEGERADGLRARASVLADAPVTIALDEGVCVRGDRVTARAVARALLLQLCLRSPPAALAVVAAPEDEDWAARLPHRRADAPDGVHRVAFAVDAAATRVRAGTVIAATDADGVVPDACGAIIEVDGPLRGRLLRGTQTRSLALEAVSAAQAGAAADALAERSGADGRDAPDPQVTLGALEPVAAAAGGARLPVVIGASGGSPAVVDIVADGPHAVVVGTTGAGKSELLTTWVASLARTYTPDRVVLLLADFKGGTAFEPLAHLPHVTGVITDLDGAASRRAVESLRAELRRREARIAGAGARDVSDPGVGLPRLVIFVDEFAAMLQEHPDLHAVFSDVAARGRALGMHLVLGTQRSSGVLRDALVANCPLRIALRVAERAESRGVIGSDEAAELSGGEAARGLAYVRRAADVAPQLTRIALTTAPDLAAIAATGARTRASGPWLPPLPSAIGFDAALARARDEGADGDAVILGVADDPERQRQPVVLLRPGVDRGLVVIGGGGSGKTGIVRLVASQTPDALVVPRDAEGAWDAVARAESEPARLLVVDDVDALLGRYPHDYAQIVAERLEGLVRDAGELRMTVLLTTARITGAVSRIIDPLPRRALLALATRAEHAAAGGDGASFVPGRPPGRGVLDGGEVQFALAPDAASAPADRQRSPEPRPWRPTAEMTALVVRAPHRRRVALAEGWGADVRIVLVDEIATGIPLGRLAEAGAHPVVVAGDPESWQRQWGLLQEARARLPIVVGAECAAELRAVTGERELPPYARTRASRAWLLADGRPPERIVLP</sequence>
<dbReference type="InterPro" id="IPR002543">
    <property type="entry name" value="FtsK_dom"/>
</dbReference>
<evidence type="ECO:0000256" key="2">
    <source>
        <dbReference type="ARBA" id="ARBA00022840"/>
    </source>
</evidence>
<name>A0AA97I625_9MICO</name>
<dbReference type="EMBL" id="CP118157">
    <property type="protein sequence ID" value="WOF22095.1"/>
    <property type="molecule type" value="Genomic_DNA"/>
</dbReference>
<dbReference type="Pfam" id="PF01580">
    <property type="entry name" value="FtsK_SpoIIIE"/>
    <property type="match status" value="1"/>
</dbReference>
<dbReference type="PANTHER" id="PTHR22683:SF1">
    <property type="entry name" value="TYPE VII SECRETION SYSTEM PROTEIN ESSC"/>
    <property type="match status" value="1"/>
</dbReference>
<feature type="transmembrane region" description="Helical" evidence="5">
    <location>
        <begin position="25"/>
        <end position="43"/>
    </location>
</feature>
<reference evidence="7 8" key="1">
    <citation type="submission" date="2023-02" db="EMBL/GenBank/DDBJ databases">
        <title>Microbacterium betulae sp. nov., isolated from birch wood.</title>
        <authorList>
            <person name="Pasciak M."/>
            <person name="Pawlik K.J."/>
            <person name="Martynowski D."/>
            <person name="Laczmanski L."/>
            <person name="Ciekot J."/>
            <person name="Szponar B."/>
            <person name="Wojcik-Fatla A."/>
            <person name="Mackiewicz B."/>
            <person name="Farian E."/>
            <person name="Cholewa G."/>
            <person name="Cholewa A."/>
            <person name="Dutkiewicz J."/>
        </authorList>
    </citation>
    <scope>NUCLEOTIDE SEQUENCE [LARGE SCALE GENOMIC DNA]</scope>
    <source>
        <strain evidence="7 8">AB</strain>
    </source>
</reference>
<dbReference type="GO" id="GO:0005524">
    <property type="term" value="F:ATP binding"/>
    <property type="evidence" value="ECO:0007669"/>
    <property type="project" value="UniProtKB-UniRule"/>
</dbReference>
<feature type="domain" description="FtsK" evidence="6">
    <location>
        <begin position="345"/>
        <end position="528"/>
    </location>
</feature>
<dbReference type="Gene3D" id="3.40.50.300">
    <property type="entry name" value="P-loop containing nucleotide triphosphate hydrolases"/>
    <property type="match status" value="3"/>
</dbReference>
<evidence type="ECO:0000256" key="3">
    <source>
        <dbReference type="PROSITE-ProRule" id="PRU00289"/>
    </source>
</evidence>
<evidence type="ECO:0000256" key="1">
    <source>
        <dbReference type="ARBA" id="ARBA00022741"/>
    </source>
</evidence>
<evidence type="ECO:0000256" key="4">
    <source>
        <dbReference type="SAM" id="MobiDB-lite"/>
    </source>
</evidence>
<dbReference type="CDD" id="cd01127">
    <property type="entry name" value="TrwB_TraG_TraD_VirD4"/>
    <property type="match status" value="1"/>
</dbReference>
<dbReference type="GO" id="GO:0003677">
    <property type="term" value="F:DNA binding"/>
    <property type="evidence" value="ECO:0007669"/>
    <property type="project" value="InterPro"/>
</dbReference>
<keyword evidence="5" id="KW-1133">Transmembrane helix</keyword>
<evidence type="ECO:0000256" key="5">
    <source>
        <dbReference type="SAM" id="Phobius"/>
    </source>
</evidence>